<dbReference type="InterPro" id="IPR036691">
    <property type="entry name" value="Endo/exonu/phosph_ase_sf"/>
</dbReference>
<proteinExistence type="predicted"/>
<evidence type="ECO:0000259" key="1">
    <source>
        <dbReference type="PROSITE" id="PS50063"/>
    </source>
</evidence>
<comment type="caution">
    <text evidence="2">The sequence shown here is derived from an EMBL/GenBank/DDBJ whole genome shotgun (WGS) entry which is preliminary data.</text>
</comment>
<dbReference type="GO" id="GO:0042981">
    <property type="term" value="P:regulation of apoptotic process"/>
    <property type="evidence" value="ECO:0007669"/>
    <property type="project" value="InterPro"/>
</dbReference>
<accession>A0A645B529</accession>
<dbReference type="GO" id="GO:0000175">
    <property type="term" value="F:3'-5'-RNA exonuclease activity"/>
    <property type="evidence" value="ECO:0007669"/>
    <property type="project" value="TreeGrafter"/>
</dbReference>
<dbReference type="InterPro" id="IPR050410">
    <property type="entry name" value="CCR4/nocturin_mRNA_transcr"/>
</dbReference>
<feature type="domain" description="Apoptosis regulator Bcl-2 family BH4" evidence="1">
    <location>
        <begin position="89"/>
        <end position="108"/>
    </location>
</feature>
<dbReference type="InterPro" id="IPR005135">
    <property type="entry name" value="Endo/exonuclease/phosphatase"/>
</dbReference>
<dbReference type="AlphaFoldDB" id="A0A645B529"/>
<protein>
    <recommendedName>
        <fullName evidence="1">Apoptosis regulator Bcl-2 family BH4 domain-containing protein</fullName>
    </recommendedName>
</protein>
<organism evidence="2">
    <name type="scientific">bioreactor metagenome</name>
    <dbReference type="NCBI Taxonomy" id="1076179"/>
    <lineage>
        <taxon>unclassified sequences</taxon>
        <taxon>metagenomes</taxon>
        <taxon>ecological metagenomes</taxon>
    </lineage>
</organism>
<dbReference type="PANTHER" id="PTHR12121:SF34">
    <property type="entry name" value="PROTEIN ANGEL"/>
    <property type="match status" value="1"/>
</dbReference>
<evidence type="ECO:0000313" key="2">
    <source>
        <dbReference type="EMBL" id="MPM60535.1"/>
    </source>
</evidence>
<reference evidence="2" key="1">
    <citation type="submission" date="2019-08" db="EMBL/GenBank/DDBJ databases">
        <authorList>
            <person name="Kucharzyk K."/>
            <person name="Murdoch R.W."/>
            <person name="Higgins S."/>
            <person name="Loffler F."/>
        </authorList>
    </citation>
    <scope>NUCLEOTIDE SEQUENCE</scope>
</reference>
<dbReference type="SUPFAM" id="SSF56219">
    <property type="entry name" value="DNase I-like"/>
    <property type="match status" value="1"/>
</dbReference>
<name>A0A645B529_9ZZZZ</name>
<dbReference type="InterPro" id="IPR003093">
    <property type="entry name" value="Bcl2_BH4"/>
</dbReference>
<sequence>MVCLVLLCILLLCSCSCDLPQDSAHFRVLSYNVQNLFDTYLDGTEYAEYQDSKAWSQSSYRMRLKTLSQVVLHPRLNLPDVLVLQEVENQQVVEDLLQYHLGRHGYSWFASAKAEGDAISVAIISRHPIKDAKVHTGEKGTRPVLEATVETIRDDVVLFALHAKSQIGEFAQTEALRLELAKTITASVRQREGSLMLLCGDFNSNPSAVWEHGDVQTALVDMNHPKAMRYLHEGSIVLTGKSEEVGPLIWYSPYLDQGLDLETKGSCNWDGSWHKYDQILGNGHLFDRRGWEFSSFTVCDLPLCLEVNGRPKAWNLQTLNGVSDHLPVLLTLSGP</sequence>
<dbReference type="PANTHER" id="PTHR12121">
    <property type="entry name" value="CARBON CATABOLITE REPRESSOR PROTEIN 4"/>
    <property type="match status" value="1"/>
</dbReference>
<dbReference type="Gene3D" id="3.60.10.10">
    <property type="entry name" value="Endonuclease/exonuclease/phosphatase"/>
    <property type="match status" value="1"/>
</dbReference>
<dbReference type="PROSITE" id="PS50063">
    <property type="entry name" value="BH4_2"/>
    <property type="match status" value="1"/>
</dbReference>
<gene>
    <name evidence="2" type="ORF">SDC9_107386</name>
</gene>
<dbReference type="EMBL" id="VSSQ01017850">
    <property type="protein sequence ID" value="MPM60535.1"/>
    <property type="molecule type" value="Genomic_DNA"/>
</dbReference>
<dbReference type="Pfam" id="PF19580">
    <property type="entry name" value="Exo_endo_phos_3"/>
    <property type="match status" value="1"/>
</dbReference>